<reference evidence="1 2" key="1">
    <citation type="submission" date="2015-09" db="EMBL/GenBank/DDBJ databases">
        <authorList>
            <consortium name="Pathogen Informatics"/>
        </authorList>
    </citation>
    <scope>NUCLEOTIDE SEQUENCE [LARGE SCALE GENOMIC DNA]</scope>
    <source>
        <strain evidence="1 2">2789STDY5834928</strain>
    </source>
</reference>
<dbReference type="Proteomes" id="UP000095662">
    <property type="component" value="Unassembled WGS sequence"/>
</dbReference>
<proteinExistence type="predicted"/>
<evidence type="ECO:0000313" key="1">
    <source>
        <dbReference type="EMBL" id="CUQ89581.1"/>
    </source>
</evidence>
<dbReference type="Gene3D" id="1.10.246.150">
    <property type="match status" value="1"/>
</dbReference>
<dbReference type="InterPro" id="IPR021146">
    <property type="entry name" value="Phage_gp6-like_head-tail"/>
</dbReference>
<accession>A0A175A0L9</accession>
<gene>
    <name evidence="1" type="ORF">ERS852540_01950</name>
</gene>
<dbReference type="EMBL" id="CZBY01000017">
    <property type="protein sequence ID" value="CUQ89581.1"/>
    <property type="molecule type" value="Genomic_DNA"/>
</dbReference>
<dbReference type="InterPro" id="IPR053746">
    <property type="entry name" value="Viral_HT_Connector_Assembly"/>
</dbReference>
<protein>
    <submittedName>
        <fullName evidence="1">Phage gp6-like head-tail connector protein</fullName>
    </submittedName>
</protein>
<organism evidence="1 2">
    <name type="scientific">[Eubacterium] siraeum</name>
    <dbReference type="NCBI Taxonomy" id="39492"/>
    <lineage>
        <taxon>Bacteria</taxon>
        <taxon>Bacillati</taxon>
        <taxon>Bacillota</taxon>
        <taxon>Clostridia</taxon>
        <taxon>Eubacteriales</taxon>
        <taxon>Oscillospiraceae</taxon>
        <taxon>Oscillospiraceae incertae sedis</taxon>
    </lineage>
</organism>
<sequence length="106" mass="11598">MTALETLKIRLGISDEKQDGLLAVLLFSAEDTILDVIGRDELPARLISVQTELAVIAYNRQGAEGETARSEGGISRSFVSDLPPDMQKRLQNYPRKVGVIRANDDG</sequence>
<evidence type="ECO:0000313" key="2">
    <source>
        <dbReference type="Proteomes" id="UP000095662"/>
    </source>
</evidence>
<name>A0A175A0L9_9FIRM</name>
<dbReference type="STRING" id="39492.ERS852540_01950"/>
<dbReference type="AlphaFoldDB" id="A0A175A0L9"/>
<dbReference type="OrthoDB" id="2054081at2"/>
<dbReference type="Pfam" id="PF05135">
    <property type="entry name" value="Phage_connect_1"/>
    <property type="match status" value="1"/>
</dbReference>